<feature type="non-terminal residue" evidence="1">
    <location>
        <position position="1"/>
    </location>
</feature>
<reference evidence="1 2" key="1">
    <citation type="submission" date="2020-04" db="EMBL/GenBank/DDBJ databases">
        <title>Perkinsus chesapeaki whole genome sequence.</title>
        <authorList>
            <person name="Bogema D.R."/>
        </authorList>
    </citation>
    <scope>NUCLEOTIDE SEQUENCE [LARGE SCALE GENOMIC DNA]</scope>
    <source>
        <strain evidence="1">ATCC PRA-425</strain>
    </source>
</reference>
<dbReference type="AlphaFoldDB" id="A0A7J6KHV6"/>
<organism evidence="1 2">
    <name type="scientific">Perkinsus chesapeaki</name>
    <name type="common">Clam parasite</name>
    <name type="synonym">Perkinsus andrewsi</name>
    <dbReference type="NCBI Taxonomy" id="330153"/>
    <lineage>
        <taxon>Eukaryota</taxon>
        <taxon>Sar</taxon>
        <taxon>Alveolata</taxon>
        <taxon>Perkinsozoa</taxon>
        <taxon>Perkinsea</taxon>
        <taxon>Perkinsida</taxon>
        <taxon>Perkinsidae</taxon>
        <taxon>Perkinsus</taxon>
    </lineage>
</organism>
<gene>
    <name evidence="1" type="ORF">FOL47_006025</name>
</gene>
<dbReference type="EMBL" id="JAAPAO010003330">
    <property type="protein sequence ID" value="KAF4646544.1"/>
    <property type="molecule type" value="Genomic_DNA"/>
</dbReference>
<evidence type="ECO:0000313" key="1">
    <source>
        <dbReference type="EMBL" id="KAF4646544.1"/>
    </source>
</evidence>
<accession>A0A7J6KHV6</accession>
<keyword evidence="2" id="KW-1185">Reference proteome</keyword>
<feature type="non-terminal residue" evidence="1">
    <location>
        <position position="168"/>
    </location>
</feature>
<comment type="caution">
    <text evidence="1">The sequence shown here is derived from an EMBL/GenBank/DDBJ whole genome shotgun (WGS) entry which is preliminary data.</text>
</comment>
<name>A0A7J6KHV6_PERCH</name>
<sequence length="168" mass="19183">RSRSAHRQWYFPDVPRRITLGDWYHSLDIPVVGENVLMSCLQRDNRTTSPTFWLVLIVSSSQQRCQESRSEWLNLFKLIKGGALQPVPANCSVLDLTNASHDSRETLARWLELDLFNLPQLRIVYEQQRFVYQGAALVDELSKFLANLPSPIACEIPKASKDVASGRL</sequence>
<dbReference type="Proteomes" id="UP000591131">
    <property type="component" value="Unassembled WGS sequence"/>
</dbReference>
<evidence type="ECO:0000313" key="2">
    <source>
        <dbReference type="Proteomes" id="UP000591131"/>
    </source>
</evidence>
<proteinExistence type="predicted"/>
<protein>
    <submittedName>
        <fullName evidence="1">Uncharacterized protein</fullName>
    </submittedName>
</protein>